<feature type="compositionally biased region" description="Low complexity" evidence="1">
    <location>
        <begin position="166"/>
        <end position="176"/>
    </location>
</feature>
<evidence type="ECO:0000313" key="4">
    <source>
        <dbReference type="RefSeq" id="XP_029633423.1"/>
    </source>
</evidence>
<feature type="transmembrane region" description="Helical" evidence="2">
    <location>
        <begin position="254"/>
        <end position="274"/>
    </location>
</feature>
<keyword evidence="3" id="KW-1185">Reference proteome</keyword>
<dbReference type="Proteomes" id="UP000515154">
    <property type="component" value="Linkage group LG1"/>
</dbReference>
<feature type="region of interest" description="Disordered" evidence="1">
    <location>
        <begin position="166"/>
        <end position="207"/>
    </location>
</feature>
<proteinExistence type="predicted"/>
<name>A0A6P7S5I5_9MOLL</name>
<sequence length="311" mass="34743">MGERFHRQLKAALRATSDPQSWTEFLPIVLLGCRTAVKADLGFCSAELLYGTTLAFPGTMLAPDNSSSPDPTSYVTRLRLYFSCPPPMHPRDQSIPSHVPPDIDKWTHVFVRDDSVRRPLVSPYKGPFHVLSHTPKTFSLDINGRAETVSVDRLKRAHFEVSIPFDDTPDTSTFDPLQPPTHPPAHTPLTTPSPTPTLSSPLPNTNKPYGTTTGRTVHWPKKLRLFICDIIFCVSCDTLCVLLHKFQYSAIEHFVKFCACQFIFLAVIVLFDLLHFCTISCWLRSLAIFALSCACSNYSGFVLLHSVGSHL</sequence>
<keyword evidence="2" id="KW-0472">Membrane</keyword>
<dbReference type="Gene3D" id="3.30.420.10">
    <property type="entry name" value="Ribonuclease H-like superfamily/Ribonuclease H"/>
    <property type="match status" value="1"/>
</dbReference>
<dbReference type="PANTHER" id="PTHR38681">
    <property type="entry name" value="RETROVIRUS-RELATED POL POLYPROTEIN FROM TRANSPOSON 412-LIKE PROTEIN-RELATED"/>
    <property type="match status" value="1"/>
</dbReference>
<dbReference type="GO" id="GO:0003676">
    <property type="term" value="F:nucleic acid binding"/>
    <property type="evidence" value="ECO:0007669"/>
    <property type="project" value="InterPro"/>
</dbReference>
<evidence type="ECO:0000256" key="1">
    <source>
        <dbReference type="SAM" id="MobiDB-lite"/>
    </source>
</evidence>
<dbReference type="PANTHER" id="PTHR38681:SF1">
    <property type="entry name" value="RETROVIRUS-RELATED POL POLYPROTEIN FROM TRANSPOSON 412-LIKE PROTEIN"/>
    <property type="match status" value="1"/>
</dbReference>
<dbReference type="InterPro" id="IPR036397">
    <property type="entry name" value="RNaseH_sf"/>
</dbReference>
<reference evidence="4" key="1">
    <citation type="submission" date="2025-08" db="UniProtKB">
        <authorList>
            <consortium name="RefSeq"/>
        </authorList>
    </citation>
    <scope>IDENTIFICATION</scope>
</reference>
<evidence type="ECO:0000313" key="3">
    <source>
        <dbReference type="Proteomes" id="UP000515154"/>
    </source>
</evidence>
<feature type="transmembrane region" description="Helical" evidence="2">
    <location>
        <begin position="286"/>
        <end position="307"/>
    </location>
</feature>
<evidence type="ECO:0000256" key="2">
    <source>
        <dbReference type="SAM" id="Phobius"/>
    </source>
</evidence>
<dbReference type="RefSeq" id="XP_029633423.1">
    <property type="nucleotide sequence ID" value="XM_029777563.1"/>
</dbReference>
<accession>A0A6P7S5I5</accession>
<protein>
    <submittedName>
        <fullName evidence="4">Uncharacterized protein LOC115209240</fullName>
    </submittedName>
</protein>
<keyword evidence="2" id="KW-0812">Transmembrane</keyword>
<gene>
    <name evidence="4" type="primary">LOC115209240</name>
</gene>
<keyword evidence="2" id="KW-1133">Transmembrane helix</keyword>
<feature type="compositionally biased region" description="Pro residues" evidence="1">
    <location>
        <begin position="177"/>
        <end position="195"/>
    </location>
</feature>
<organism evidence="3 4">
    <name type="scientific">Octopus sinensis</name>
    <name type="common">East Asian common octopus</name>
    <dbReference type="NCBI Taxonomy" id="2607531"/>
    <lineage>
        <taxon>Eukaryota</taxon>
        <taxon>Metazoa</taxon>
        <taxon>Spiralia</taxon>
        <taxon>Lophotrochozoa</taxon>
        <taxon>Mollusca</taxon>
        <taxon>Cephalopoda</taxon>
        <taxon>Coleoidea</taxon>
        <taxon>Octopodiformes</taxon>
        <taxon>Octopoda</taxon>
        <taxon>Incirrata</taxon>
        <taxon>Octopodidae</taxon>
        <taxon>Octopus</taxon>
    </lineage>
</organism>
<dbReference type="KEGG" id="osn:115209240"/>
<dbReference type="AlphaFoldDB" id="A0A6P7S5I5"/>